<protein>
    <submittedName>
        <fullName evidence="1">Uncharacterized protein</fullName>
    </submittedName>
</protein>
<sequence length="155" mass="17568">MRFRLQTRCGLLVFDRDTGHIEVYLERLECFIAANDIAGEKKLQVYLTTICDKAYGTLRSLLLPKTPTKVTFEDAVGALKKHYTPKSSVVTEKYRFHQRKQEKHESVSNVLHRGSQEIGSDVRVGRVSTGSSAGPTNRRPSNRCYLLPTARQTLN</sequence>
<dbReference type="Proteomes" id="UP000821865">
    <property type="component" value="Chromosome 3"/>
</dbReference>
<comment type="caution">
    <text evidence="1">The sequence shown here is derived from an EMBL/GenBank/DDBJ whole genome shotgun (WGS) entry which is preliminary data.</text>
</comment>
<name>A0ACB8D5S6_DERSI</name>
<keyword evidence="2" id="KW-1185">Reference proteome</keyword>
<gene>
    <name evidence="1" type="ORF">HPB49_013310</name>
</gene>
<reference evidence="1" key="1">
    <citation type="submission" date="2020-05" db="EMBL/GenBank/DDBJ databases">
        <title>Large-scale comparative analyses of tick genomes elucidate their genetic diversity and vector capacities.</title>
        <authorList>
            <person name="Jia N."/>
            <person name="Wang J."/>
            <person name="Shi W."/>
            <person name="Du L."/>
            <person name="Sun Y."/>
            <person name="Zhan W."/>
            <person name="Jiang J."/>
            <person name="Wang Q."/>
            <person name="Zhang B."/>
            <person name="Ji P."/>
            <person name="Sakyi L.B."/>
            <person name="Cui X."/>
            <person name="Yuan T."/>
            <person name="Jiang B."/>
            <person name="Yang W."/>
            <person name="Lam T.T.-Y."/>
            <person name="Chang Q."/>
            <person name="Ding S."/>
            <person name="Wang X."/>
            <person name="Zhu J."/>
            <person name="Ruan X."/>
            <person name="Zhao L."/>
            <person name="Wei J."/>
            <person name="Que T."/>
            <person name="Du C."/>
            <person name="Cheng J."/>
            <person name="Dai P."/>
            <person name="Han X."/>
            <person name="Huang E."/>
            <person name="Gao Y."/>
            <person name="Liu J."/>
            <person name="Shao H."/>
            <person name="Ye R."/>
            <person name="Li L."/>
            <person name="Wei W."/>
            <person name="Wang X."/>
            <person name="Wang C."/>
            <person name="Yang T."/>
            <person name="Huo Q."/>
            <person name="Li W."/>
            <person name="Guo W."/>
            <person name="Chen H."/>
            <person name="Zhou L."/>
            <person name="Ni X."/>
            <person name="Tian J."/>
            <person name="Zhou Y."/>
            <person name="Sheng Y."/>
            <person name="Liu T."/>
            <person name="Pan Y."/>
            <person name="Xia L."/>
            <person name="Li J."/>
            <person name="Zhao F."/>
            <person name="Cao W."/>
        </authorList>
    </citation>
    <scope>NUCLEOTIDE SEQUENCE</scope>
    <source>
        <strain evidence="1">Dsil-2018</strain>
    </source>
</reference>
<accession>A0ACB8D5S6</accession>
<evidence type="ECO:0000313" key="2">
    <source>
        <dbReference type="Proteomes" id="UP000821865"/>
    </source>
</evidence>
<organism evidence="1 2">
    <name type="scientific">Dermacentor silvarum</name>
    <name type="common">Tick</name>
    <dbReference type="NCBI Taxonomy" id="543639"/>
    <lineage>
        <taxon>Eukaryota</taxon>
        <taxon>Metazoa</taxon>
        <taxon>Ecdysozoa</taxon>
        <taxon>Arthropoda</taxon>
        <taxon>Chelicerata</taxon>
        <taxon>Arachnida</taxon>
        <taxon>Acari</taxon>
        <taxon>Parasitiformes</taxon>
        <taxon>Ixodida</taxon>
        <taxon>Ixodoidea</taxon>
        <taxon>Ixodidae</taxon>
        <taxon>Rhipicephalinae</taxon>
        <taxon>Dermacentor</taxon>
    </lineage>
</organism>
<dbReference type="EMBL" id="CM023472">
    <property type="protein sequence ID" value="KAH7959720.1"/>
    <property type="molecule type" value="Genomic_DNA"/>
</dbReference>
<proteinExistence type="predicted"/>
<evidence type="ECO:0000313" key="1">
    <source>
        <dbReference type="EMBL" id="KAH7959720.1"/>
    </source>
</evidence>